<organism evidence="2">
    <name type="scientific">Gongylonema pulchrum</name>
    <dbReference type="NCBI Taxonomy" id="637853"/>
    <lineage>
        <taxon>Eukaryota</taxon>
        <taxon>Metazoa</taxon>
        <taxon>Ecdysozoa</taxon>
        <taxon>Nematoda</taxon>
        <taxon>Chromadorea</taxon>
        <taxon>Rhabditida</taxon>
        <taxon>Spirurina</taxon>
        <taxon>Spiruromorpha</taxon>
        <taxon>Spiruroidea</taxon>
        <taxon>Gongylonematidae</taxon>
        <taxon>Gongylonema</taxon>
    </lineage>
</organism>
<keyword evidence="1" id="KW-0472">Membrane</keyword>
<evidence type="ECO:0000313" key="2">
    <source>
        <dbReference type="WBParaSite" id="GPUH_0000469801-mRNA-1"/>
    </source>
</evidence>
<proteinExistence type="predicted"/>
<protein>
    <submittedName>
        <fullName evidence="2">BTB/POZ domain-containing protein</fullName>
    </submittedName>
</protein>
<keyword evidence="1" id="KW-0812">Transmembrane</keyword>
<dbReference type="AlphaFoldDB" id="A0A183D7K0"/>
<feature type="transmembrane region" description="Helical" evidence="1">
    <location>
        <begin position="143"/>
        <end position="163"/>
    </location>
</feature>
<sequence length="164" mass="18668">LGLFMASVVIDYLVMEPAVVDAVITKLALDRKYEMLVDLLKYCAMHTNLSFIRGIELKWSHAARWLFSLIESGTADEKQQFCRFLLFCLWLVHSPILLSLCKQIFFVGNKFVAISSCPKEYGRSLGEIVHSLDQKKFPVVHRLLLLASCAVIVSSIKLFIFIIL</sequence>
<reference evidence="2" key="1">
    <citation type="submission" date="2016-06" db="UniProtKB">
        <authorList>
            <consortium name="WormBaseParasite"/>
        </authorList>
    </citation>
    <scope>IDENTIFICATION</scope>
</reference>
<evidence type="ECO:0000256" key="1">
    <source>
        <dbReference type="SAM" id="Phobius"/>
    </source>
</evidence>
<dbReference type="WBParaSite" id="GPUH_0000469801-mRNA-1">
    <property type="protein sequence ID" value="GPUH_0000469801-mRNA-1"/>
    <property type="gene ID" value="GPUH_0000469801"/>
</dbReference>
<accession>A0A183D7K0</accession>
<keyword evidence="1" id="KW-1133">Transmembrane helix</keyword>
<name>A0A183D7K0_9BILA</name>
<feature type="transmembrane region" description="Helical" evidence="1">
    <location>
        <begin position="84"/>
        <end position="101"/>
    </location>
</feature>